<evidence type="ECO:0000313" key="2">
    <source>
        <dbReference type="Proteomes" id="UP001212821"/>
    </source>
</evidence>
<accession>A0ABY7QC41</accession>
<dbReference type="Proteomes" id="UP001212821">
    <property type="component" value="Chromosome"/>
</dbReference>
<dbReference type="RefSeq" id="WP_270148925.1">
    <property type="nucleotide sequence ID" value="NZ_CP115450.1"/>
</dbReference>
<evidence type="ECO:0000313" key="1">
    <source>
        <dbReference type="EMBL" id="WBP90260.1"/>
    </source>
</evidence>
<sequence>MVRPDNEPSPAVCRRLGMTPRGRTGRWYGMELECFHLPRP</sequence>
<name>A0ABY7QC41_9ACTN</name>
<evidence type="ECO:0008006" key="3">
    <source>
        <dbReference type="Google" id="ProtNLM"/>
    </source>
</evidence>
<proteinExistence type="predicted"/>
<protein>
    <recommendedName>
        <fullName evidence="3">N-acetyltransferase domain-containing protein</fullName>
    </recommendedName>
</protein>
<organism evidence="1 2">
    <name type="scientific">Kitasatospora cathayae</name>
    <dbReference type="NCBI Taxonomy" id="3004092"/>
    <lineage>
        <taxon>Bacteria</taxon>
        <taxon>Bacillati</taxon>
        <taxon>Actinomycetota</taxon>
        <taxon>Actinomycetes</taxon>
        <taxon>Kitasatosporales</taxon>
        <taxon>Streptomycetaceae</taxon>
        <taxon>Kitasatospora</taxon>
    </lineage>
</organism>
<reference evidence="2" key="1">
    <citation type="submission" date="2022-12" db="EMBL/GenBank/DDBJ databases">
        <authorList>
            <person name="Mo P."/>
        </authorList>
    </citation>
    <scope>NUCLEOTIDE SEQUENCE [LARGE SCALE GENOMIC DNA]</scope>
    <source>
        <strain evidence="2">HUAS 3-15</strain>
    </source>
</reference>
<gene>
    <name evidence="1" type="ORF">O1G21_33300</name>
</gene>
<dbReference type="EMBL" id="CP115450">
    <property type="protein sequence ID" value="WBP90260.1"/>
    <property type="molecule type" value="Genomic_DNA"/>
</dbReference>
<keyword evidence="2" id="KW-1185">Reference proteome</keyword>